<accession>A0ABQ0U6S1</accession>
<dbReference type="RefSeq" id="WP_146909859.1">
    <property type="nucleotide sequence ID" value="NZ_BJUS01000039.1"/>
</dbReference>
<name>A0ABQ0U6S1_9GAMM</name>
<proteinExistence type="predicted"/>
<organism evidence="1 2">
    <name type="scientific">Halomonas halophila</name>
    <dbReference type="NCBI Taxonomy" id="29573"/>
    <lineage>
        <taxon>Bacteria</taxon>
        <taxon>Pseudomonadati</taxon>
        <taxon>Pseudomonadota</taxon>
        <taxon>Gammaproteobacteria</taxon>
        <taxon>Oceanospirillales</taxon>
        <taxon>Halomonadaceae</taxon>
        <taxon>Halomonas</taxon>
    </lineage>
</organism>
<dbReference type="Proteomes" id="UP000321121">
    <property type="component" value="Unassembled WGS sequence"/>
</dbReference>
<evidence type="ECO:0000313" key="2">
    <source>
        <dbReference type="Proteomes" id="UP000321121"/>
    </source>
</evidence>
<keyword evidence="2" id="KW-1185">Reference proteome</keyword>
<sequence length="68" mass="7113">MSDQLVVHPIKDPSRAAHEVVLELCKAGAFGVGPEAQAMGRGDGEKLAEAIIAVHEKLAAHYKSLGHG</sequence>
<gene>
    <name evidence="1" type="ORF">HHA04nite_27570</name>
</gene>
<reference evidence="1 2" key="1">
    <citation type="submission" date="2019-07" db="EMBL/GenBank/DDBJ databases">
        <title>Whole genome shotgun sequence of Halomonas halophila NBRC 102604.</title>
        <authorList>
            <person name="Hosoyama A."/>
            <person name="Uohara A."/>
            <person name="Ohji S."/>
            <person name="Ichikawa N."/>
        </authorList>
    </citation>
    <scope>NUCLEOTIDE SEQUENCE [LARGE SCALE GENOMIC DNA]</scope>
    <source>
        <strain evidence="1 2">NBRC 102604</strain>
    </source>
</reference>
<evidence type="ECO:0000313" key="1">
    <source>
        <dbReference type="EMBL" id="GEK74213.1"/>
    </source>
</evidence>
<protein>
    <submittedName>
        <fullName evidence="1">Uncharacterized protein</fullName>
    </submittedName>
</protein>
<comment type="caution">
    <text evidence="1">The sequence shown here is derived from an EMBL/GenBank/DDBJ whole genome shotgun (WGS) entry which is preliminary data.</text>
</comment>
<dbReference type="EMBL" id="BJUS01000039">
    <property type="protein sequence ID" value="GEK74213.1"/>
    <property type="molecule type" value="Genomic_DNA"/>
</dbReference>